<proteinExistence type="inferred from homology"/>
<dbReference type="SUPFAM" id="SSF56719">
    <property type="entry name" value="Type II DNA topoisomerase"/>
    <property type="match status" value="1"/>
</dbReference>
<protein>
    <recommendedName>
        <fullName evidence="11">Toprim domain-containing protein</fullName>
    </recommendedName>
</protein>
<feature type="domain" description="Translation initiation factor IF- 2" evidence="8">
    <location>
        <begin position="74"/>
        <end position="168"/>
    </location>
</feature>
<evidence type="ECO:0000313" key="10">
    <source>
        <dbReference type="Proteomes" id="UP000306102"/>
    </source>
</evidence>
<dbReference type="GO" id="GO:0003918">
    <property type="term" value="F:DNA topoisomerase type II (double strand cut, ATP-hydrolyzing) activity"/>
    <property type="evidence" value="ECO:0007669"/>
    <property type="project" value="InterPro"/>
</dbReference>
<dbReference type="InterPro" id="IPR009000">
    <property type="entry name" value="Transl_B-barrel_sf"/>
</dbReference>
<evidence type="ECO:0000313" key="9">
    <source>
        <dbReference type="EMBL" id="THF97499.1"/>
    </source>
</evidence>
<dbReference type="PANTHER" id="PTHR43381">
    <property type="entry name" value="TRANSLATION INITIATION FACTOR IF-2-RELATED"/>
    <property type="match status" value="1"/>
</dbReference>
<comment type="caution">
    <text evidence="9">The sequence shown here is derived from an EMBL/GenBank/DDBJ whole genome shotgun (WGS) entry which is preliminary data.</text>
</comment>
<evidence type="ECO:0000256" key="2">
    <source>
        <dbReference type="ARBA" id="ARBA00022540"/>
    </source>
</evidence>
<evidence type="ECO:0000256" key="3">
    <source>
        <dbReference type="ARBA" id="ARBA00022741"/>
    </source>
</evidence>
<evidence type="ECO:0000259" key="8">
    <source>
        <dbReference type="Pfam" id="PF11987"/>
    </source>
</evidence>
<evidence type="ECO:0008006" key="11">
    <source>
        <dbReference type="Google" id="ProtNLM"/>
    </source>
</evidence>
<dbReference type="PANTHER" id="PTHR43381:SF5">
    <property type="entry name" value="TR-TYPE G DOMAIN-CONTAINING PROTEIN"/>
    <property type="match status" value="1"/>
</dbReference>
<dbReference type="InterPro" id="IPR013760">
    <property type="entry name" value="Topo_IIA-like_dom_sf"/>
</dbReference>
<keyword evidence="3" id="KW-0547">Nucleotide-binding</keyword>
<dbReference type="Gene3D" id="3.40.50.10050">
    <property type="entry name" value="Translation initiation factor IF- 2, domain 3"/>
    <property type="match status" value="1"/>
</dbReference>
<dbReference type="SUPFAM" id="SSF50447">
    <property type="entry name" value="Translation proteins"/>
    <property type="match status" value="1"/>
</dbReference>
<organism evidence="9 10">
    <name type="scientific">Camellia sinensis var. sinensis</name>
    <name type="common">China tea</name>
    <dbReference type="NCBI Taxonomy" id="542762"/>
    <lineage>
        <taxon>Eukaryota</taxon>
        <taxon>Viridiplantae</taxon>
        <taxon>Streptophyta</taxon>
        <taxon>Embryophyta</taxon>
        <taxon>Tracheophyta</taxon>
        <taxon>Spermatophyta</taxon>
        <taxon>Magnoliopsida</taxon>
        <taxon>eudicotyledons</taxon>
        <taxon>Gunneridae</taxon>
        <taxon>Pentapetalae</taxon>
        <taxon>asterids</taxon>
        <taxon>Ericales</taxon>
        <taxon>Theaceae</taxon>
        <taxon>Camellia</taxon>
    </lineage>
</organism>
<evidence type="ECO:0000256" key="6">
    <source>
        <dbReference type="SAM" id="MobiDB-lite"/>
    </source>
</evidence>
<dbReference type="GO" id="GO:0005525">
    <property type="term" value="F:GTP binding"/>
    <property type="evidence" value="ECO:0007669"/>
    <property type="project" value="UniProtKB-KW"/>
</dbReference>
<gene>
    <name evidence="9" type="ORF">TEA_029185</name>
</gene>
<dbReference type="InterPro" id="IPR023115">
    <property type="entry name" value="TIF_IF2_dom3"/>
</dbReference>
<reference evidence="9 10" key="1">
    <citation type="journal article" date="2018" name="Proc. Natl. Acad. Sci. U.S.A.">
        <title>Draft genome sequence of Camellia sinensis var. sinensis provides insights into the evolution of the tea genome and tea quality.</title>
        <authorList>
            <person name="Wei C."/>
            <person name="Yang H."/>
            <person name="Wang S."/>
            <person name="Zhao J."/>
            <person name="Liu C."/>
            <person name="Gao L."/>
            <person name="Xia E."/>
            <person name="Lu Y."/>
            <person name="Tai Y."/>
            <person name="She G."/>
            <person name="Sun J."/>
            <person name="Cao H."/>
            <person name="Tong W."/>
            <person name="Gao Q."/>
            <person name="Li Y."/>
            <person name="Deng W."/>
            <person name="Jiang X."/>
            <person name="Wang W."/>
            <person name="Chen Q."/>
            <person name="Zhang S."/>
            <person name="Li H."/>
            <person name="Wu J."/>
            <person name="Wang P."/>
            <person name="Li P."/>
            <person name="Shi C."/>
            <person name="Zheng F."/>
            <person name="Jian J."/>
            <person name="Huang B."/>
            <person name="Shan D."/>
            <person name="Shi M."/>
            <person name="Fang C."/>
            <person name="Yue Y."/>
            <person name="Li F."/>
            <person name="Li D."/>
            <person name="Wei S."/>
            <person name="Han B."/>
            <person name="Jiang C."/>
            <person name="Yin Y."/>
            <person name="Xia T."/>
            <person name="Zhang Z."/>
            <person name="Bennetzen J.L."/>
            <person name="Zhao S."/>
            <person name="Wan X."/>
        </authorList>
    </citation>
    <scope>NUCLEOTIDE SEQUENCE [LARGE SCALE GENOMIC DNA]</scope>
    <source>
        <strain evidence="10">cv. Shuchazao</strain>
        <tissue evidence="9">Leaf</tissue>
    </source>
</reference>
<dbReference type="GO" id="GO:0005524">
    <property type="term" value="F:ATP binding"/>
    <property type="evidence" value="ECO:0007669"/>
    <property type="project" value="InterPro"/>
</dbReference>
<dbReference type="InterPro" id="IPR036925">
    <property type="entry name" value="TIF_IF2_dom3_sf"/>
</dbReference>
<dbReference type="STRING" id="542762.A0A4S4D562"/>
<keyword evidence="4" id="KW-0648">Protein biosynthesis</keyword>
<keyword evidence="2" id="KW-0396">Initiation factor</keyword>
<dbReference type="InterPro" id="IPR006171">
    <property type="entry name" value="TOPRIM_dom"/>
</dbReference>
<dbReference type="FunFam" id="3.40.50.10050:FF:000001">
    <property type="entry name" value="Translation initiation factor IF-2"/>
    <property type="match status" value="1"/>
</dbReference>
<name>A0A4S4D562_CAMSN</name>
<dbReference type="GO" id="GO:0005737">
    <property type="term" value="C:cytoplasm"/>
    <property type="evidence" value="ECO:0007669"/>
    <property type="project" value="TreeGrafter"/>
</dbReference>
<dbReference type="CDD" id="cd03692">
    <property type="entry name" value="mtIF2_IVc"/>
    <property type="match status" value="1"/>
</dbReference>
<dbReference type="Pfam" id="PF11987">
    <property type="entry name" value="IF-2"/>
    <property type="match status" value="1"/>
</dbReference>
<evidence type="ECO:0000259" key="7">
    <source>
        <dbReference type="Pfam" id="PF01751"/>
    </source>
</evidence>
<dbReference type="InterPro" id="IPR013759">
    <property type="entry name" value="Topo_IIA_B_C"/>
</dbReference>
<dbReference type="Proteomes" id="UP000306102">
    <property type="component" value="Unassembled WGS sequence"/>
</dbReference>
<comment type="similarity">
    <text evidence="1">Belongs to the TRAFAC class translation factor GTPase superfamily. Classic translation factor GTPase family. IF-2 subfamily.</text>
</comment>
<keyword evidence="5" id="KW-0342">GTP-binding</keyword>
<dbReference type="Pfam" id="PF01751">
    <property type="entry name" value="Toprim"/>
    <property type="match status" value="1"/>
</dbReference>
<evidence type="ECO:0000256" key="1">
    <source>
        <dbReference type="ARBA" id="ARBA00007733"/>
    </source>
</evidence>
<dbReference type="SUPFAM" id="SSF52156">
    <property type="entry name" value="Initiation factor IF2/eIF5b, domain 3"/>
    <property type="match status" value="1"/>
</dbReference>
<feature type="domain" description="Toprim" evidence="7">
    <location>
        <begin position="237"/>
        <end position="319"/>
    </location>
</feature>
<evidence type="ECO:0000256" key="5">
    <source>
        <dbReference type="ARBA" id="ARBA00023134"/>
    </source>
</evidence>
<dbReference type="AlphaFoldDB" id="A0A4S4D562"/>
<dbReference type="GO" id="GO:0006265">
    <property type="term" value="P:DNA topological change"/>
    <property type="evidence" value="ECO:0007669"/>
    <property type="project" value="InterPro"/>
</dbReference>
<evidence type="ECO:0000256" key="4">
    <source>
        <dbReference type="ARBA" id="ARBA00022917"/>
    </source>
</evidence>
<sequence>MIEAVTAASQVDTSPPPPIDNATLPVITEKPSSSGSHAELDVDWGLGFAKAGDGKVTLSSLAFAVSSRVQSGLDLHQLNIILKVDVQGTIEAVRQALQMLPQENVTLKFLLQVTGDISSSDVDLAFASKAIVLGFNVKAPGSVKSYADNKGVAIRLYRVIYDLIDDVRKAMEGLLEPVEEQVKIGAAEVRAIFSSGSGRVAGCMVSEGKVVKDCGIRVLRNGKTVYVGILNSLRRVKEMVKEAVLPLRGKILNIERKDEAAMYKNEEIQNLILGLGLGVKGEDFKKEALRYHKIIILTDADVDDAHIRTLLLTFFFRYQMGELVHKAKLYRTN</sequence>
<accession>A0A4S4D562</accession>
<dbReference type="InterPro" id="IPR015760">
    <property type="entry name" value="TIF_IF2"/>
</dbReference>
<dbReference type="EMBL" id="SDRB02012529">
    <property type="protein sequence ID" value="THF97499.1"/>
    <property type="molecule type" value="Genomic_DNA"/>
</dbReference>
<dbReference type="Gene3D" id="3.40.50.670">
    <property type="match status" value="1"/>
</dbReference>
<keyword evidence="10" id="KW-1185">Reference proteome</keyword>
<dbReference type="GO" id="GO:0003677">
    <property type="term" value="F:DNA binding"/>
    <property type="evidence" value="ECO:0007669"/>
    <property type="project" value="InterPro"/>
</dbReference>
<dbReference type="GO" id="GO:0003743">
    <property type="term" value="F:translation initiation factor activity"/>
    <property type="evidence" value="ECO:0007669"/>
    <property type="project" value="UniProtKB-KW"/>
</dbReference>
<feature type="region of interest" description="Disordered" evidence="6">
    <location>
        <begin position="1"/>
        <end position="21"/>
    </location>
</feature>